<keyword evidence="2" id="KW-1185">Reference proteome</keyword>
<comment type="caution">
    <text evidence="1">The sequence shown here is derived from an EMBL/GenBank/DDBJ whole genome shotgun (WGS) entry which is preliminary data.</text>
</comment>
<proteinExistence type="predicted"/>
<evidence type="ECO:0008006" key="3">
    <source>
        <dbReference type="Google" id="ProtNLM"/>
    </source>
</evidence>
<reference evidence="1" key="2">
    <citation type="submission" date="2023-01" db="EMBL/GenBank/DDBJ databases">
        <title>Draft genome sequence of Algimonas porphyrae strain NBRC 108216.</title>
        <authorList>
            <person name="Sun Q."/>
            <person name="Mori K."/>
        </authorList>
    </citation>
    <scope>NUCLEOTIDE SEQUENCE</scope>
    <source>
        <strain evidence="1">NBRC 108216</strain>
    </source>
</reference>
<name>A0ABQ5V2Q5_9PROT</name>
<dbReference type="RefSeq" id="WP_284372582.1">
    <property type="nucleotide sequence ID" value="NZ_BSNJ01000004.1"/>
</dbReference>
<evidence type="ECO:0000313" key="1">
    <source>
        <dbReference type="EMBL" id="GLQ21234.1"/>
    </source>
</evidence>
<reference evidence="1" key="1">
    <citation type="journal article" date="2014" name="Int. J. Syst. Evol. Microbiol.">
        <title>Complete genome of a new Firmicutes species belonging to the dominant human colonic microbiota ('Ruminococcus bicirculans') reveals two chromosomes and a selective capacity to utilize plant glucans.</title>
        <authorList>
            <consortium name="NISC Comparative Sequencing Program"/>
            <person name="Wegmann U."/>
            <person name="Louis P."/>
            <person name="Goesmann A."/>
            <person name="Henrissat B."/>
            <person name="Duncan S.H."/>
            <person name="Flint H.J."/>
        </authorList>
    </citation>
    <scope>NUCLEOTIDE SEQUENCE</scope>
    <source>
        <strain evidence="1">NBRC 108216</strain>
    </source>
</reference>
<gene>
    <name evidence="1" type="ORF">GCM10007854_21890</name>
</gene>
<protein>
    <recommendedName>
        <fullName evidence="3">Nucleotidyltransferase</fullName>
    </recommendedName>
</protein>
<organism evidence="1 2">
    <name type="scientific">Algimonas porphyrae</name>
    <dbReference type="NCBI Taxonomy" id="1128113"/>
    <lineage>
        <taxon>Bacteria</taxon>
        <taxon>Pseudomonadati</taxon>
        <taxon>Pseudomonadota</taxon>
        <taxon>Alphaproteobacteria</taxon>
        <taxon>Maricaulales</taxon>
        <taxon>Robiginitomaculaceae</taxon>
        <taxon>Algimonas</taxon>
    </lineage>
</organism>
<sequence>MSTDDDTLSHLPAYADHPISEQMKALVSNIVKLLNKNGPTVGATLSEWFPDVPPIELWRACYVSHKIRIRNCARYYLRYDIKRDNALRLSPSILRDFLTFSLIYLPEQAIPAVEAGTLLANKFRSISLRKLSRARQALLELAPDLQAELNAHCVVFLSGDIAYFLAHDTLRRHATLEVPVNGSDIDIVIVANNQADPAKIAAIEAQMLKIKRLYLLMPQVREELDFIVKPVERMLEQLSYRDIHEKIASKILYESYFLMGRVDIYEALMKGLEVSGTRDKIEADFETALIERQQTIRKILSLPATDSVKDSEVASLFFASQERLEFQ</sequence>
<accession>A0ABQ5V2Q5</accession>
<dbReference type="EMBL" id="BSNJ01000004">
    <property type="protein sequence ID" value="GLQ21234.1"/>
    <property type="molecule type" value="Genomic_DNA"/>
</dbReference>
<dbReference type="Proteomes" id="UP001161390">
    <property type="component" value="Unassembled WGS sequence"/>
</dbReference>
<evidence type="ECO:0000313" key="2">
    <source>
        <dbReference type="Proteomes" id="UP001161390"/>
    </source>
</evidence>